<dbReference type="SUPFAM" id="SSF47616">
    <property type="entry name" value="GST C-terminal domain-like"/>
    <property type="match status" value="1"/>
</dbReference>
<dbReference type="CDD" id="cd03057">
    <property type="entry name" value="GST_N_Beta"/>
    <property type="match status" value="1"/>
</dbReference>
<evidence type="ECO:0000313" key="5">
    <source>
        <dbReference type="Proteomes" id="UP000223968"/>
    </source>
</evidence>
<evidence type="ECO:0000313" key="4">
    <source>
        <dbReference type="EMBL" id="PGH11890.1"/>
    </source>
</evidence>
<reference evidence="4 5" key="1">
    <citation type="submission" date="2017-10" db="EMBL/GenBank/DDBJ databases">
        <title>Comparative genomics in systemic dimorphic fungi from Ajellomycetaceae.</title>
        <authorList>
            <person name="Munoz J.F."/>
            <person name="Mcewen J.G."/>
            <person name="Clay O.K."/>
            <person name="Cuomo C.A."/>
        </authorList>
    </citation>
    <scope>NUCLEOTIDE SEQUENCE [LARGE SCALE GENOMIC DNA]</scope>
    <source>
        <strain evidence="4 5">UAMH5409</strain>
    </source>
</reference>
<dbReference type="InterPro" id="IPR036282">
    <property type="entry name" value="Glutathione-S-Trfase_C_sf"/>
</dbReference>
<proteinExistence type="inferred from homology"/>
<dbReference type="SFLD" id="SFLDG00358">
    <property type="entry name" value="Main_(cytGST)"/>
    <property type="match status" value="1"/>
</dbReference>
<dbReference type="PROSITE" id="PS50405">
    <property type="entry name" value="GST_CTER"/>
    <property type="match status" value="1"/>
</dbReference>
<keyword evidence="5" id="KW-1185">Reference proteome</keyword>
<dbReference type="EMBL" id="PDNB01000066">
    <property type="protein sequence ID" value="PGH11890.1"/>
    <property type="molecule type" value="Genomic_DNA"/>
</dbReference>
<dbReference type="InterPro" id="IPR004045">
    <property type="entry name" value="Glutathione_S-Trfase_N"/>
</dbReference>
<evidence type="ECO:0000259" key="3">
    <source>
        <dbReference type="PROSITE" id="PS50405"/>
    </source>
</evidence>
<dbReference type="InterPro" id="IPR040079">
    <property type="entry name" value="Glutathione_S-Trfase"/>
</dbReference>
<name>A0A2B7XSC5_9EURO</name>
<feature type="domain" description="GST C-terminal" evidence="3">
    <location>
        <begin position="84"/>
        <end position="211"/>
    </location>
</feature>
<protein>
    <recommendedName>
        <fullName evidence="3">GST C-terminal domain-containing protein</fullName>
    </recommendedName>
</protein>
<dbReference type="Proteomes" id="UP000223968">
    <property type="component" value="Unassembled WGS sequence"/>
</dbReference>
<dbReference type="Pfam" id="PF02798">
    <property type="entry name" value="GST_N"/>
    <property type="match status" value="1"/>
</dbReference>
<dbReference type="AlphaFoldDB" id="A0A2B7XSC5"/>
<dbReference type="STRING" id="1447875.A0A2B7XSC5"/>
<evidence type="ECO:0000256" key="1">
    <source>
        <dbReference type="ARBA" id="ARBA00007409"/>
    </source>
</evidence>
<comment type="caution">
    <text evidence="4">The sequence shown here is derived from an EMBL/GenBank/DDBJ whole genome shotgun (WGS) entry which is preliminary data.</text>
</comment>
<dbReference type="InterPro" id="IPR036249">
    <property type="entry name" value="Thioredoxin-like_sf"/>
</dbReference>
<dbReference type="SFLD" id="SFLDS00019">
    <property type="entry name" value="Glutathione_Transferase_(cytos"/>
    <property type="match status" value="1"/>
</dbReference>
<dbReference type="OrthoDB" id="2309723at2759"/>
<accession>A0A2B7XSC5</accession>
<dbReference type="InterPro" id="IPR010987">
    <property type="entry name" value="Glutathione-S-Trfase_C-like"/>
</dbReference>
<dbReference type="InterPro" id="IPR004046">
    <property type="entry name" value="GST_C"/>
</dbReference>
<dbReference type="SUPFAM" id="SSF52833">
    <property type="entry name" value="Thioredoxin-like"/>
    <property type="match status" value="1"/>
</dbReference>
<dbReference type="CDD" id="cd03188">
    <property type="entry name" value="GST_C_Beta"/>
    <property type="match status" value="1"/>
</dbReference>
<evidence type="ECO:0000256" key="2">
    <source>
        <dbReference type="RuleBase" id="RU003494"/>
    </source>
</evidence>
<dbReference type="Gene3D" id="1.20.1050.10">
    <property type="match status" value="1"/>
</dbReference>
<dbReference type="Gene3D" id="3.40.30.10">
    <property type="entry name" value="Glutaredoxin"/>
    <property type="match status" value="1"/>
</dbReference>
<sequence>MPALKFWHYPGSCSLAPHILLRELNLDVEVIQPTDLSAAAFGTINPKLRIPVLSIDGEIVTEVPAILTAIAQLAPAGHSLLGKTPLETARAYEWMNWLSGYLHGSCYGGLWRPERFTDDSGALQGIKEKAQVNIKNAYGFVEERLGAGGLYAVGDGFTVVDLYLLVFYRWGKQIGLEMEREFPKYTDAMKNLVKRESVVKTLEETKLAPVFEAKI</sequence>
<organism evidence="4 5">
    <name type="scientific">Helicocarpus griseus UAMH5409</name>
    <dbReference type="NCBI Taxonomy" id="1447875"/>
    <lineage>
        <taxon>Eukaryota</taxon>
        <taxon>Fungi</taxon>
        <taxon>Dikarya</taxon>
        <taxon>Ascomycota</taxon>
        <taxon>Pezizomycotina</taxon>
        <taxon>Eurotiomycetes</taxon>
        <taxon>Eurotiomycetidae</taxon>
        <taxon>Onygenales</taxon>
        <taxon>Ajellomycetaceae</taxon>
        <taxon>Helicocarpus</taxon>
    </lineage>
</organism>
<dbReference type="Pfam" id="PF00043">
    <property type="entry name" value="GST_C"/>
    <property type="match status" value="1"/>
</dbReference>
<comment type="similarity">
    <text evidence="1 2">Belongs to the GST superfamily.</text>
</comment>
<dbReference type="PANTHER" id="PTHR44051">
    <property type="entry name" value="GLUTATHIONE S-TRANSFERASE-RELATED"/>
    <property type="match status" value="1"/>
</dbReference>
<dbReference type="PANTHER" id="PTHR44051:SF8">
    <property type="entry name" value="GLUTATHIONE S-TRANSFERASE GSTA"/>
    <property type="match status" value="1"/>
</dbReference>
<gene>
    <name evidence="4" type="ORF">AJ79_04581</name>
</gene>